<dbReference type="PROSITE" id="PS51257">
    <property type="entry name" value="PROKAR_LIPOPROTEIN"/>
    <property type="match status" value="1"/>
</dbReference>
<evidence type="ECO:0000313" key="3">
    <source>
        <dbReference type="Proteomes" id="UP001291309"/>
    </source>
</evidence>
<feature type="transmembrane region" description="Helical" evidence="1">
    <location>
        <begin position="131"/>
        <end position="151"/>
    </location>
</feature>
<evidence type="ECO:0000256" key="1">
    <source>
        <dbReference type="SAM" id="Phobius"/>
    </source>
</evidence>
<organism evidence="2 3">
    <name type="scientific">Hyalangium rubrum</name>
    <dbReference type="NCBI Taxonomy" id="3103134"/>
    <lineage>
        <taxon>Bacteria</taxon>
        <taxon>Pseudomonadati</taxon>
        <taxon>Myxococcota</taxon>
        <taxon>Myxococcia</taxon>
        <taxon>Myxococcales</taxon>
        <taxon>Cystobacterineae</taxon>
        <taxon>Archangiaceae</taxon>
        <taxon>Hyalangium</taxon>
    </lineage>
</organism>
<proteinExistence type="predicted"/>
<accession>A0ABU5H673</accession>
<keyword evidence="1" id="KW-0472">Membrane</keyword>
<evidence type="ECO:0008006" key="4">
    <source>
        <dbReference type="Google" id="ProtNLM"/>
    </source>
</evidence>
<keyword evidence="1" id="KW-1133">Transmembrane helix</keyword>
<keyword evidence="1" id="KW-0812">Transmembrane</keyword>
<dbReference type="Proteomes" id="UP001291309">
    <property type="component" value="Unassembled WGS sequence"/>
</dbReference>
<reference evidence="2 3" key="1">
    <citation type="submission" date="2023-12" db="EMBL/GenBank/DDBJ databases">
        <title>the genome sequence of Hyalangium sp. s54d21.</title>
        <authorList>
            <person name="Zhang X."/>
        </authorList>
    </citation>
    <scope>NUCLEOTIDE SEQUENCE [LARGE SCALE GENOMIC DNA]</scope>
    <source>
        <strain evidence="3">s54d21</strain>
    </source>
</reference>
<protein>
    <recommendedName>
        <fullName evidence="4">Lipoprotein</fullName>
    </recommendedName>
</protein>
<name>A0ABU5H673_9BACT</name>
<keyword evidence="3" id="KW-1185">Reference proteome</keyword>
<gene>
    <name evidence="2" type="ORF">SYV04_21350</name>
</gene>
<dbReference type="EMBL" id="JAXIVS010000007">
    <property type="protein sequence ID" value="MDY7228979.1"/>
    <property type="molecule type" value="Genomic_DNA"/>
</dbReference>
<comment type="caution">
    <text evidence="2">The sequence shown here is derived from an EMBL/GenBank/DDBJ whole genome shotgun (WGS) entry which is preliminary data.</text>
</comment>
<evidence type="ECO:0000313" key="2">
    <source>
        <dbReference type="EMBL" id="MDY7228979.1"/>
    </source>
</evidence>
<sequence length="172" mass="18347">MRARASLALLLTVTGCTTTYDIPTRELSRLDGWVGKDTTLLQDIEGTLRNERKDVRRLRDTEGTEHVFSADTPLVLVEADGDVIAERYVEVSVDGQHFRGIPQAAFRRTVEVPLQELESAGVRKFSLGKTVLLGTGIVVGLTAGFIAFGLAMGGTGGDSDDGGIPCGHGCSL</sequence>
<dbReference type="RefSeq" id="WP_321547705.1">
    <property type="nucleotide sequence ID" value="NZ_JAXIVS010000007.1"/>
</dbReference>